<evidence type="ECO:0000313" key="2">
    <source>
        <dbReference type="Proteomes" id="UP000652761"/>
    </source>
</evidence>
<keyword evidence="2" id="KW-1185">Reference proteome</keyword>
<comment type="caution">
    <text evidence="1">The sequence shown here is derived from an EMBL/GenBank/DDBJ whole genome shotgun (WGS) entry which is preliminary data.</text>
</comment>
<dbReference type="EMBL" id="NMUH01001857">
    <property type="protein sequence ID" value="MQL95946.1"/>
    <property type="molecule type" value="Genomic_DNA"/>
</dbReference>
<gene>
    <name evidence="1" type="ORF">Taro_028615</name>
</gene>
<evidence type="ECO:0000313" key="1">
    <source>
        <dbReference type="EMBL" id="MQL95946.1"/>
    </source>
</evidence>
<proteinExistence type="predicted"/>
<name>A0A843VLK6_COLES</name>
<protein>
    <submittedName>
        <fullName evidence="1">Uncharacterized protein</fullName>
    </submittedName>
</protein>
<dbReference type="Proteomes" id="UP000652761">
    <property type="component" value="Unassembled WGS sequence"/>
</dbReference>
<accession>A0A843VLK6</accession>
<dbReference type="AlphaFoldDB" id="A0A843VLK6"/>
<organism evidence="1 2">
    <name type="scientific">Colocasia esculenta</name>
    <name type="common">Wild taro</name>
    <name type="synonym">Arum esculentum</name>
    <dbReference type="NCBI Taxonomy" id="4460"/>
    <lineage>
        <taxon>Eukaryota</taxon>
        <taxon>Viridiplantae</taxon>
        <taxon>Streptophyta</taxon>
        <taxon>Embryophyta</taxon>
        <taxon>Tracheophyta</taxon>
        <taxon>Spermatophyta</taxon>
        <taxon>Magnoliopsida</taxon>
        <taxon>Liliopsida</taxon>
        <taxon>Araceae</taxon>
        <taxon>Aroideae</taxon>
        <taxon>Colocasieae</taxon>
        <taxon>Colocasia</taxon>
    </lineage>
</organism>
<sequence>MSMREEVPRLNSLTSSHRLATAAAILPPPLPPLLEARSEKCAEPFATSGYKTKLVGFSLQTGKGRERCLESKMGAESGRRVEEINLQKEEVKADSSHPMVTMEAGCWNCSSGSRTTSLVPPLPLWDLKMYYI</sequence>
<reference evidence="1" key="1">
    <citation type="submission" date="2017-07" db="EMBL/GenBank/DDBJ databases">
        <title>Taro Niue Genome Assembly and Annotation.</title>
        <authorList>
            <person name="Atibalentja N."/>
            <person name="Keating K."/>
            <person name="Fields C.J."/>
        </authorList>
    </citation>
    <scope>NUCLEOTIDE SEQUENCE</scope>
    <source>
        <strain evidence="1">Niue_2</strain>
        <tissue evidence="1">Leaf</tissue>
    </source>
</reference>